<sequence length="563" mass="68017">MKQQFLDIILKDSQQEVSCINLENMIDMLRDPDFRQKCLQCKQDHELIEIFPIVGFGITIKKIKINSQTLIKVTQFSKVEKSIDLNFLYYSHLKKKKEQPNCILPLLSAKEGNAQLLNCELFKRKISYLVHQKLDSYKEDTYLLLIQASIYHIIKKNGNQSWGKDILRLSFETCQQVFINTSLFCNSIKTIEFQQSKFQLLNLICLFYMNQLTTEDIFDYYIRPNLEQQNNNYKLDQNRVKAFFNSLKFERLDMIYQNIQQFMYNYLRENNYFILKLSQNKFLNGLIEYMIPKDEQWTNLQKLEIIQNKWSDIREYKHYTISCIYQKLLNNLFEEYNEEKEFKYFESFSNHFTEDGQSYKSFLILHNEYYEIYEMFELYNLTQNEFQSDNQVLVEQYQTIAIRFIVSKISLDQIKRKNPESFLVLSAFDEFNKTNKYLEIFKKIFKLTEQQAQVIHSSINEEVKNLTWLNFLSSVTNFKEQDQIKLFLIKLLSHLKIWRSIQHYETCAKNLTDFSKFSFLLLQRTRMLIKIHSFTEQSLQEILIKNQQKECQRIFDISRILEY</sequence>
<gene>
    <name evidence="1" type="ORF">PPRIM_AZ9-3.1.T0140148</name>
</gene>
<evidence type="ECO:0000313" key="1">
    <source>
        <dbReference type="EMBL" id="CAD8049755.1"/>
    </source>
</evidence>
<accession>A0A8S1K7I6</accession>
<protein>
    <submittedName>
        <fullName evidence="1">Uncharacterized protein</fullName>
    </submittedName>
</protein>
<name>A0A8S1K7I6_PARPR</name>
<dbReference type="OMA" id="LICLFYM"/>
<organism evidence="1 2">
    <name type="scientific">Paramecium primaurelia</name>
    <dbReference type="NCBI Taxonomy" id="5886"/>
    <lineage>
        <taxon>Eukaryota</taxon>
        <taxon>Sar</taxon>
        <taxon>Alveolata</taxon>
        <taxon>Ciliophora</taxon>
        <taxon>Intramacronucleata</taxon>
        <taxon>Oligohymenophorea</taxon>
        <taxon>Peniculida</taxon>
        <taxon>Parameciidae</taxon>
        <taxon>Paramecium</taxon>
    </lineage>
</organism>
<proteinExistence type="predicted"/>
<dbReference type="Proteomes" id="UP000688137">
    <property type="component" value="Unassembled WGS sequence"/>
</dbReference>
<keyword evidence="2" id="KW-1185">Reference proteome</keyword>
<evidence type="ECO:0000313" key="2">
    <source>
        <dbReference type="Proteomes" id="UP000688137"/>
    </source>
</evidence>
<dbReference type="AlphaFoldDB" id="A0A8S1K7I6"/>
<dbReference type="EMBL" id="CAJJDM010000011">
    <property type="protein sequence ID" value="CAD8049755.1"/>
    <property type="molecule type" value="Genomic_DNA"/>
</dbReference>
<reference evidence="1" key="1">
    <citation type="submission" date="2021-01" db="EMBL/GenBank/DDBJ databases">
        <authorList>
            <consortium name="Genoscope - CEA"/>
            <person name="William W."/>
        </authorList>
    </citation>
    <scope>NUCLEOTIDE SEQUENCE</scope>
</reference>
<comment type="caution">
    <text evidence="1">The sequence shown here is derived from an EMBL/GenBank/DDBJ whole genome shotgun (WGS) entry which is preliminary data.</text>
</comment>